<gene>
    <name evidence="2" type="ORF">CIG21_01740</name>
</gene>
<feature type="domain" description="4Fe-4S Wbl-type" evidence="1">
    <location>
        <begin position="11"/>
        <end position="68"/>
    </location>
</feature>
<reference evidence="2 3" key="1">
    <citation type="submission" date="2017-08" db="EMBL/GenBank/DDBJ databases">
        <authorList>
            <person name="de Groot N.N."/>
        </authorList>
    </citation>
    <scope>NUCLEOTIDE SEQUENCE [LARGE SCALE GENOMIC DNA]</scope>
    <source>
        <strain evidence="2 3">NBT06-6</strain>
    </source>
</reference>
<comment type="caution">
    <text evidence="2">The sequence shown here is derived from an EMBL/GenBank/DDBJ whole genome shotgun (WGS) entry which is preliminary data.</text>
</comment>
<dbReference type="InterPro" id="IPR034768">
    <property type="entry name" value="4FE4S_WBL"/>
</dbReference>
<dbReference type="Pfam" id="PF02467">
    <property type="entry name" value="Whib"/>
    <property type="match status" value="1"/>
</dbReference>
<name>A0A269PFF1_9CORY</name>
<protein>
    <recommendedName>
        <fullName evidence="1">4Fe-4S Wbl-type domain-containing protein</fullName>
    </recommendedName>
</protein>
<dbReference type="AlphaFoldDB" id="A0A269PFF1"/>
<dbReference type="EMBL" id="NQMQ01000002">
    <property type="protein sequence ID" value="PAJ70930.1"/>
    <property type="molecule type" value="Genomic_DNA"/>
</dbReference>
<evidence type="ECO:0000313" key="3">
    <source>
        <dbReference type="Proteomes" id="UP000215771"/>
    </source>
</evidence>
<proteinExistence type="predicted"/>
<accession>A0A269PFF1</accession>
<evidence type="ECO:0000313" key="2">
    <source>
        <dbReference type="EMBL" id="PAJ70930.1"/>
    </source>
</evidence>
<organism evidence="2 3">
    <name type="scientific">Corynebacterium hadale</name>
    <dbReference type="NCBI Taxonomy" id="2026255"/>
    <lineage>
        <taxon>Bacteria</taxon>
        <taxon>Bacillati</taxon>
        <taxon>Actinomycetota</taxon>
        <taxon>Actinomycetes</taxon>
        <taxon>Mycobacteriales</taxon>
        <taxon>Corynebacteriaceae</taxon>
        <taxon>Corynebacterium</taxon>
    </lineage>
</organism>
<evidence type="ECO:0000259" key="1">
    <source>
        <dbReference type="Pfam" id="PF02467"/>
    </source>
</evidence>
<dbReference type="Proteomes" id="UP000215771">
    <property type="component" value="Unassembled WGS sequence"/>
</dbReference>
<sequence>MMIDQALDLTWHTHAKCVRLSCPSMYDTPPGSGDKSLPVKFVRAVEACELCPVSSQCARQALAEQPIGVIMAGIPLPQGSWWAPSYRQTYSRALDRIAAGEPMHAVVVEELCAVRGRERCASIIARRALKIRRGAALLPTPIEEIEGGGNV</sequence>
<dbReference type="RefSeq" id="WP_095275396.1">
    <property type="nucleotide sequence ID" value="NZ_NQMQ01000002.1"/>
</dbReference>